<feature type="domain" description="D-isomer specific 2-hydroxyacid dehydrogenase NAD-binding" evidence="3">
    <location>
        <begin position="127"/>
        <end position="295"/>
    </location>
</feature>
<dbReference type="PANTHER" id="PTHR43333:SF1">
    <property type="entry name" value="D-ISOMER SPECIFIC 2-HYDROXYACID DEHYDROGENASE NAD-BINDING DOMAIN-CONTAINING PROTEIN"/>
    <property type="match status" value="1"/>
</dbReference>
<organism evidence="4">
    <name type="scientific">Agrobacterium sp. ZX09</name>
    <dbReference type="NCBI Taxonomy" id="700516"/>
    <lineage>
        <taxon>Bacteria</taxon>
        <taxon>Pseudomonadati</taxon>
        <taxon>Pseudomonadota</taxon>
        <taxon>Alphaproteobacteria</taxon>
        <taxon>Hyphomicrobiales</taxon>
        <taxon>Rhizobiaceae</taxon>
        <taxon>Rhizobium/Agrobacterium group</taxon>
        <taxon>Agrobacterium</taxon>
    </lineage>
</organism>
<dbReference type="InterPro" id="IPR006140">
    <property type="entry name" value="D-isomer_DH_NAD-bd"/>
</dbReference>
<protein>
    <submittedName>
        <fullName evidence="4">2-hydroxyacid dehydrogenase</fullName>
    </submittedName>
</protein>
<dbReference type="SUPFAM" id="SSF51735">
    <property type="entry name" value="NAD(P)-binding Rossmann-fold domains"/>
    <property type="match status" value="1"/>
</dbReference>
<dbReference type="GO" id="GO:0051287">
    <property type="term" value="F:NAD binding"/>
    <property type="evidence" value="ECO:0007669"/>
    <property type="project" value="InterPro"/>
</dbReference>
<keyword evidence="2" id="KW-0520">NAD</keyword>
<keyword evidence="1" id="KW-0560">Oxidoreductase</keyword>
<dbReference type="GO" id="GO:0016491">
    <property type="term" value="F:oxidoreductase activity"/>
    <property type="evidence" value="ECO:0007669"/>
    <property type="project" value="UniProtKB-KW"/>
</dbReference>
<evidence type="ECO:0000256" key="2">
    <source>
        <dbReference type="ARBA" id="ARBA00023027"/>
    </source>
</evidence>
<dbReference type="Gene3D" id="3.40.50.720">
    <property type="entry name" value="NAD(P)-binding Rossmann-like Domain"/>
    <property type="match status" value="2"/>
</dbReference>
<dbReference type="Pfam" id="PF02826">
    <property type="entry name" value="2-Hacid_dh_C"/>
    <property type="match status" value="1"/>
</dbReference>
<evidence type="ECO:0000256" key="1">
    <source>
        <dbReference type="ARBA" id="ARBA00023002"/>
    </source>
</evidence>
<evidence type="ECO:0000259" key="3">
    <source>
        <dbReference type="Pfam" id="PF02826"/>
    </source>
</evidence>
<dbReference type="AlphaFoldDB" id="A0A109NXJ2"/>
<dbReference type="CDD" id="cd12164">
    <property type="entry name" value="GDH_like_2"/>
    <property type="match status" value="1"/>
</dbReference>
<evidence type="ECO:0000313" key="4">
    <source>
        <dbReference type="EMBL" id="ALI93252.1"/>
    </source>
</evidence>
<name>A0A109NXJ2_9HYPH</name>
<sequence length="330" mass="35928">MRIDGVTQKIASRTNAMSSPIAFVSRMNAETEAVWKQALRAAMPEEEILSFSELTDEQRRAVEFAIVANPDPADIAALPGLSWIHSLWAGVERLVLELGSKAPPIVRLKDPELSRVMAEAVLAWTYYLQRDMPAYRENQRKALWQELDYRHPGEMTIGLLGLGALGAAAAERLIHAGFNVAGWSRSAKTIEGVETLTGDAGLQALLEKSDILICLVPLTDATRGLLDARRLAAMKQGASVINFARGAVIVADALIVALDSGKLSHAVLDVFEHEPLPAASPFWQHPKVTALPHISAPTSQESSARIVAGNVRTWRETGKLPETVDMDRGY</sequence>
<dbReference type="InterPro" id="IPR036291">
    <property type="entry name" value="NAD(P)-bd_dom_sf"/>
</dbReference>
<accession>A0A109NXJ2</accession>
<dbReference type="PANTHER" id="PTHR43333">
    <property type="entry name" value="2-HACID_DH_C DOMAIN-CONTAINING PROTEIN"/>
    <property type="match status" value="1"/>
</dbReference>
<dbReference type="EMBL" id="KT780309">
    <property type="protein sequence ID" value="ALI93252.1"/>
    <property type="molecule type" value="Genomic_DNA"/>
</dbReference>
<reference evidence="4" key="1">
    <citation type="submission" date="2015-09" db="EMBL/GenBank/DDBJ databases">
        <title>A succingoglucan-like exopolysaccharide biosynthesis gene cluster involved in salecan production in Agrobacterium sp. ZX09.</title>
        <authorList>
            <person name="Xu L."/>
            <person name="Zhang J."/>
        </authorList>
    </citation>
    <scope>NUCLEOTIDE SEQUENCE</scope>
    <source>
        <strain evidence="4">ZX09</strain>
    </source>
</reference>
<proteinExistence type="predicted"/>